<feature type="region of interest" description="Disordered" evidence="1">
    <location>
        <begin position="137"/>
        <end position="177"/>
    </location>
</feature>
<dbReference type="RefSeq" id="WP_345504570.1">
    <property type="nucleotide sequence ID" value="NZ_BAABLO010000012.1"/>
</dbReference>
<accession>A0ABP8YFW7</accession>
<proteinExistence type="predicted"/>
<keyword evidence="4" id="KW-1185">Reference proteome</keyword>
<dbReference type="InterPro" id="IPR029039">
    <property type="entry name" value="Flavoprotein-like_sf"/>
</dbReference>
<dbReference type="SUPFAM" id="SSF52218">
    <property type="entry name" value="Flavoproteins"/>
    <property type="match status" value="1"/>
</dbReference>
<evidence type="ECO:0000259" key="2">
    <source>
        <dbReference type="PROSITE" id="PS50902"/>
    </source>
</evidence>
<dbReference type="PROSITE" id="PS50902">
    <property type="entry name" value="FLAVODOXIN_LIKE"/>
    <property type="match status" value="1"/>
</dbReference>
<organism evidence="3 4">
    <name type="scientific">Pedococcus ginsenosidimutans</name>
    <dbReference type="NCBI Taxonomy" id="490570"/>
    <lineage>
        <taxon>Bacteria</taxon>
        <taxon>Bacillati</taxon>
        <taxon>Actinomycetota</taxon>
        <taxon>Actinomycetes</taxon>
        <taxon>Micrococcales</taxon>
        <taxon>Intrasporangiaceae</taxon>
        <taxon>Pedococcus</taxon>
    </lineage>
</organism>
<name>A0ABP8YFW7_9MICO</name>
<feature type="domain" description="Flavodoxin-like" evidence="2">
    <location>
        <begin position="4"/>
        <end position="164"/>
    </location>
</feature>
<dbReference type="EMBL" id="BAABLO010000012">
    <property type="protein sequence ID" value="GAA4729150.1"/>
    <property type="molecule type" value="Genomic_DNA"/>
</dbReference>
<dbReference type="InterPro" id="IPR008254">
    <property type="entry name" value="Flavodoxin/NO_synth"/>
</dbReference>
<dbReference type="Pfam" id="PF00258">
    <property type="entry name" value="Flavodoxin_1"/>
    <property type="match status" value="1"/>
</dbReference>
<dbReference type="Proteomes" id="UP001500556">
    <property type="component" value="Unassembled WGS sequence"/>
</dbReference>
<evidence type="ECO:0000313" key="4">
    <source>
        <dbReference type="Proteomes" id="UP001500556"/>
    </source>
</evidence>
<sequence>MGTALVVYESMYGNTERVAQAIAEGLRDHVDAIVCEVGVAPDTLPDIELLVVGGPTHAFGMSRASTREDAARSAARPVLSGRRGLREWTEALSAPTTPVALATFDTKVARPRLPGSAAHAVARRLRQLGMRPVCSPETFHVQGREGPLSEGELDRARDWGQSVARQWRRHGSSELAG</sequence>
<dbReference type="Gene3D" id="3.40.50.360">
    <property type="match status" value="1"/>
</dbReference>
<gene>
    <name evidence="3" type="ORF">GCM10025782_29980</name>
</gene>
<evidence type="ECO:0000256" key="1">
    <source>
        <dbReference type="SAM" id="MobiDB-lite"/>
    </source>
</evidence>
<protein>
    <submittedName>
        <fullName evidence="3">Flavodoxin family protein</fullName>
    </submittedName>
</protein>
<reference evidence="4" key="1">
    <citation type="journal article" date="2019" name="Int. J. Syst. Evol. Microbiol.">
        <title>The Global Catalogue of Microorganisms (GCM) 10K type strain sequencing project: providing services to taxonomists for standard genome sequencing and annotation.</title>
        <authorList>
            <consortium name="The Broad Institute Genomics Platform"/>
            <consortium name="The Broad Institute Genome Sequencing Center for Infectious Disease"/>
            <person name="Wu L."/>
            <person name="Ma J."/>
        </authorList>
    </citation>
    <scope>NUCLEOTIDE SEQUENCE [LARGE SCALE GENOMIC DNA]</scope>
    <source>
        <strain evidence="4">JCM 18961</strain>
    </source>
</reference>
<dbReference type="PROSITE" id="PS00201">
    <property type="entry name" value="FLAVODOXIN"/>
    <property type="match status" value="1"/>
</dbReference>
<dbReference type="InterPro" id="IPR001226">
    <property type="entry name" value="Flavodoxin_CS"/>
</dbReference>
<comment type="caution">
    <text evidence="3">The sequence shown here is derived from an EMBL/GenBank/DDBJ whole genome shotgun (WGS) entry which is preliminary data.</text>
</comment>
<evidence type="ECO:0000313" key="3">
    <source>
        <dbReference type="EMBL" id="GAA4729150.1"/>
    </source>
</evidence>